<dbReference type="AlphaFoldDB" id="L8WQ03"/>
<sequence>MISEPLHYRSLFCTQEKVSNGLCCEMKHFEETASIRDFGVPPPDTKWMRPKQPARTSSLKVNIRPKNKLETHLQWLRREIIEADNNPLRCEIVGELPGEYTHDWERRPCMLIPENRTCSYWAYLAKLRDTQLRRVRDRGEVSSVRPDQSGALENK</sequence>
<accession>L8WQ03</accession>
<name>L8WQ03_THACA</name>
<keyword evidence="2" id="KW-1185">Reference proteome</keyword>
<evidence type="ECO:0000313" key="2">
    <source>
        <dbReference type="Proteomes" id="UP000011668"/>
    </source>
</evidence>
<dbReference type="Proteomes" id="UP000011668">
    <property type="component" value="Unassembled WGS sequence"/>
</dbReference>
<comment type="caution">
    <text evidence="1">The sequence shown here is derived from an EMBL/GenBank/DDBJ whole genome shotgun (WGS) entry which is preliminary data.</text>
</comment>
<gene>
    <name evidence="1" type="ORF">AG1IA_07556</name>
</gene>
<organism evidence="1 2">
    <name type="scientific">Thanatephorus cucumeris (strain AG1-IA)</name>
    <name type="common">Rice sheath blight fungus</name>
    <name type="synonym">Rhizoctonia solani</name>
    <dbReference type="NCBI Taxonomy" id="983506"/>
    <lineage>
        <taxon>Eukaryota</taxon>
        <taxon>Fungi</taxon>
        <taxon>Dikarya</taxon>
        <taxon>Basidiomycota</taxon>
        <taxon>Agaricomycotina</taxon>
        <taxon>Agaricomycetes</taxon>
        <taxon>Cantharellales</taxon>
        <taxon>Ceratobasidiaceae</taxon>
        <taxon>Rhizoctonia</taxon>
        <taxon>Rhizoctonia solani AG-1</taxon>
    </lineage>
</organism>
<evidence type="ECO:0000313" key="1">
    <source>
        <dbReference type="EMBL" id="ELU38414.1"/>
    </source>
</evidence>
<dbReference type="EMBL" id="AFRT01002180">
    <property type="protein sequence ID" value="ELU38414.1"/>
    <property type="molecule type" value="Genomic_DNA"/>
</dbReference>
<reference evidence="1 2" key="1">
    <citation type="journal article" date="2013" name="Nat. Commun.">
        <title>The evolution and pathogenic mechanisms of the rice sheath blight pathogen.</title>
        <authorList>
            <person name="Zheng A."/>
            <person name="Lin R."/>
            <person name="Xu L."/>
            <person name="Qin P."/>
            <person name="Tang C."/>
            <person name="Ai P."/>
            <person name="Zhang D."/>
            <person name="Liu Y."/>
            <person name="Sun Z."/>
            <person name="Feng H."/>
            <person name="Wang Y."/>
            <person name="Chen Y."/>
            <person name="Liang X."/>
            <person name="Fu R."/>
            <person name="Li Q."/>
            <person name="Zhang J."/>
            <person name="Yu X."/>
            <person name="Xie Z."/>
            <person name="Ding L."/>
            <person name="Guan P."/>
            <person name="Tang J."/>
            <person name="Liang Y."/>
            <person name="Wang S."/>
            <person name="Deng Q."/>
            <person name="Li S."/>
            <person name="Zhu J."/>
            <person name="Wang L."/>
            <person name="Liu H."/>
            <person name="Li P."/>
        </authorList>
    </citation>
    <scope>NUCLEOTIDE SEQUENCE [LARGE SCALE GENOMIC DNA]</scope>
    <source>
        <strain evidence="2">AG-1 IA</strain>
    </source>
</reference>
<dbReference type="HOGENOM" id="CLU_1696693_0_0_1"/>
<proteinExistence type="predicted"/>
<protein>
    <submittedName>
        <fullName evidence="1">Uncharacterized protein</fullName>
    </submittedName>
</protein>